<feature type="compositionally biased region" description="Polar residues" evidence="5">
    <location>
        <begin position="1"/>
        <end position="15"/>
    </location>
</feature>
<dbReference type="GO" id="GO:0030018">
    <property type="term" value="C:Z disc"/>
    <property type="evidence" value="ECO:0007669"/>
    <property type="project" value="TreeGrafter"/>
</dbReference>
<feature type="region of interest" description="Disordered" evidence="5">
    <location>
        <begin position="357"/>
        <end position="379"/>
    </location>
</feature>
<feature type="compositionally biased region" description="Pro residues" evidence="5">
    <location>
        <begin position="695"/>
        <end position="711"/>
    </location>
</feature>
<dbReference type="OrthoDB" id="445995at2759"/>
<feature type="region of interest" description="Disordered" evidence="5">
    <location>
        <begin position="1"/>
        <end position="23"/>
    </location>
</feature>
<feature type="region of interest" description="Disordered" evidence="5">
    <location>
        <begin position="1230"/>
        <end position="1269"/>
    </location>
</feature>
<dbReference type="GO" id="GO:0005634">
    <property type="term" value="C:nucleus"/>
    <property type="evidence" value="ECO:0007669"/>
    <property type="project" value="TreeGrafter"/>
</dbReference>
<feature type="non-terminal residue" evidence="6">
    <location>
        <position position="1"/>
    </location>
</feature>
<feature type="compositionally biased region" description="Basic and acidic residues" evidence="5">
    <location>
        <begin position="358"/>
        <end position="368"/>
    </location>
</feature>
<comment type="similarity">
    <text evidence="4">Belongs to the synaptopodin family.</text>
</comment>
<keyword evidence="2" id="KW-0963">Cytoplasm</keyword>
<feature type="compositionally biased region" description="Polar residues" evidence="5">
    <location>
        <begin position="1059"/>
        <end position="1069"/>
    </location>
</feature>
<feature type="region of interest" description="Disordered" evidence="5">
    <location>
        <begin position="948"/>
        <end position="987"/>
    </location>
</feature>
<feature type="compositionally biased region" description="Polar residues" evidence="5">
    <location>
        <begin position="129"/>
        <end position="139"/>
    </location>
</feature>
<dbReference type="PANTHER" id="PTHR24217">
    <property type="entry name" value="PUTATIVE-RELATED"/>
    <property type="match status" value="1"/>
</dbReference>
<dbReference type="InterPro" id="IPR036034">
    <property type="entry name" value="PDZ_sf"/>
</dbReference>
<feature type="compositionally biased region" description="Low complexity" evidence="5">
    <location>
        <begin position="1042"/>
        <end position="1058"/>
    </location>
</feature>
<proteinExistence type="inferred from homology"/>
<feature type="compositionally biased region" description="Low complexity" evidence="5">
    <location>
        <begin position="1105"/>
        <end position="1117"/>
    </location>
</feature>
<feature type="compositionally biased region" description="Basic and acidic residues" evidence="5">
    <location>
        <begin position="101"/>
        <end position="110"/>
    </location>
</feature>
<feature type="region of interest" description="Disordered" evidence="5">
    <location>
        <begin position="1033"/>
        <end position="1191"/>
    </location>
</feature>
<feature type="compositionally biased region" description="Pro residues" evidence="5">
    <location>
        <begin position="299"/>
        <end position="308"/>
    </location>
</feature>
<feature type="compositionally biased region" description="Polar residues" evidence="5">
    <location>
        <begin position="243"/>
        <end position="258"/>
    </location>
</feature>
<dbReference type="EMBL" id="CAIIXF020000009">
    <property type="protein sequence ID" value="CAH1795506.1"/>
    <property type="molecule type" value="Genomic_DNA"/>
</dbReference>
<reference evidence="6" key="1">
    <citation type="submission" date="2022-03" db="EMBL/GenBank/DDBJ databases">
        <authorList>
            <person name="Martin C."/>
        </authorList>
    </citation>
    <scope>NUCLEOTIDE SEQUENCE</scope>
</reference>
<dbReference type="PROSITE" id="PS50106">
    <property type="entry name" value="PDZ"/>
    <property type="match status" value="1"/>
</dbReference>
<dbReference type="GO" id="GO:0015629">
    <property type="term" value="C:actin cytoskeleton"/>
    <property type="evidence" value="ECO:0007669"/>
    <property type="project" value="TreeGrafter"/>
</dbReference>
<feature type="compositionally biased region" description="Polar residues" evidence="5">
    <location>
        <begin position="1124"/>
        <end position="1145"/>
    </location>
</feature>
<keyword evidence="3" id="KW-0597">Phosphoprotein</keyword>
<dbReference type="Gene3D" id="2.30.42.10">
    <property type="match status" value="1"/>
</dbReference>
<dbReference type="SMART" id="SM00228">
    <property type="entry name" value="PDZ"/>
    <property type="match status" value="1"/>
</dbReference>
<dbReference type="GO" id="GO:0003779">
    <property type="term" value="F:actin binding"/>
    <property type="evidence" value="ECO:0007669"/>
    <property type="project" value="TreeGrafter"/>
</dbReference>
<feature type="region of interest" description="Disordered" evidence="5">
    <location>
        <begin position="65"/>
        <end position="144"/>
    </location>
</feature>
<dbReference type="AlphaFoldDB" id="A0A8J1UAP1"/>
<feature type="compositionally biased region" description="Gly residues" evidence="5">
    <location>
        <begin position="843"/>
        <end position="853"/>
    </location>
</feature>
<dbReference type="InterPro" id="IPR001478">
    <property type="entry name" value="PDZ"/>
</dbReference>
<dbReference type="PANTHER" id="PTHR24217:SF13">
    <property type="entry name" value="SYNAPTOPODIN"/>
    <property type="match status" value="1"/>
</dbReference>
<dbReference type="SUPFAM" id="SSF50156">
    <property type="entry name" value="PDZ domain-like"/>
    <property type="match status" value="1"/>
</dbReference>
<name>A0A8J1UAP1_OWEFU</name>
<feature type="region of interest" description="Disordered" evidence="5">
    <location>
        <begin position="640"/>
        <end position="749"/>
    </location>
</feature>
<evidence type="ECO:0000256" key="1">
    <source>
        <dbReference type="ARBA" id="ARBA00004496"/>
    </source>
</evidence>
<dbReference type="Proteomes" id="UP000749559">
    <property type="component" value="Unassembled WGS sequence"/>
</dbReference>
<feature type="compositionally biased region" description="Polar residues" evidence="5">
    <location>
        <begin position="1230"/>
        <end position="1250"/>
    </location>
</feature>
<dbReference type="GO" id="GO:0032233">
    <property type="term" value="P:positive regulation of actin filament bundle assembly"/>
    <property type="evidence" value="ECO:0007669"/>
    <property type="project" value="TreeGrafter"/>
</dbReference>
<feature type="region of interest" description="Disordered" evidence="5">
    <location>
        <begin position="243"/>
        <end position="262"/>
    </location>
</feature>
<dbReference type="Pfam" id="PF17820">
    <property type="entry name" value="PDZ_6"/>
    <property type="match status" value="1"/>
</dbReference>
<evidence type="ECO:0000313" key="6">
    <source>
        <dbReference type="EMBL" id="CAH1795506.1"/>
    </source>
</evidence>
<comment type="subcellular location">
    <subcellularLocation>
        <location evidence="1">Cytoplasm</location>
    </subcellularLocation>
</comment>
<evidence type="ECO:0000256" key="5">
    <source>
        <dbReference type="SAM" id="MobiDB-lite"/>
    </source>
</evidence>
<sequence>MASNGSERQQNTNKQSEARPKDMYVARHKTPNDFNNNPHGAPNIPVHLGAPYRYTPPHLVAYQSDEERSKAGTPPPIPFHTHPTTPPRDCIKPISSQRPDNIMKNDERGNAKTYRPTQLATNNHHESNRPSPTNLNTRHQNPKDNMAESTKACVDYQQKTQDPLMSIHQVNYNTQYLDSPMKLKQQIRMKQEKPHVTKAKLSLEEADNVSPDFNTHMDAKRNKSNHSKDAYQKNYQMNNESQLSQTKGANYQADNSKNPPILKTDIVTASGYTKAPVNATLSNDTQMSHTSYLIPQLSPPMKPLPQSSPPKVTSAIRRTQRTPEVNRSWRLIAASINTSPEMLKLRGKSHYNPVYTEHQGHVRSDSQLRKRSKAHNGGLQEGDILVSINGKNVEGKSHPDAMSLVDAAGNDIDMVVMRGSETARQFGIGVEQPAPVKQAAAPAPVEQPKPLKVAKIPAVKPTEPVQPAQNVAPSKAQLNFQQPYDNIEKHNVTEETFKQGDSTHNIRTEVQEGTVGNAKITKTSRQEKITTSSGDLGHSGGKQIFKVKNIAERLGGKIDQTQKIPPSSFEPGRQFGEIKKTTQTYQAAHKPSQPEINPMANPGIQYGEIKKTPKAMPGPGPKFQVRNVQANVLQPSQITLGLSNSQPKPEEPSAPQPKIWSPGQPSTKENVSPAQVSPVSKGPQFNVRRISGPVEKPPTWQPTHVPQPKPQPPKEDVKVIPIQHDPPSQEVPMEQDDPSLIPHQKGHFWASPNKQVSVLKDEAMDTSPDSSITSGRRSKKKMFADSAFYDNPDAQYPSIDEQIEMCRRVAAQLTSPANQKARGAKMFMKRVKKAGKWTHAGSEFGGSSGSGHGDIGDLEDVSEPYEPPSPDPNSALFSFKIPQFSPADLIGGKEKLKTKLTAQDLENMRLSKPKNVHNTVPAEACFSLASALQEAKGRGGKIFEKRRAKSENWVVDESNVKEPPTPPPAPPKSAGPEVGGQQPRNRLTEMVELAKAEVTPWEAAAENPYGNLDKAFSHLDKYKRDIAAAEIKADLKGKGSGAPTSSTAPSTAMWTPASQSGQTVTTQSAPHKTPPPTMPKTGGKANYNKKPMGWSPVGQPSSGVSTPSSQTPRSQSTGRLHVLRSSSGSRLESDNDSTSSASTVKSARLSAGQRHTTTLQFNPSRQYSSTSNSNDNSIGNDLTHAASLTPTDGQMGFVIGDKQNRKYMVNVNLTPIPNTTFDEQVMTQPFSQNRQSFNHSRTGSFQNYQATPPSSTPMPVSTSSAPGGM</sequence>
<protein>
    <submittedName>
        <fullName evidence="6">Uncharacterized protein</fullName>
    </submittedName>
</protein>
<evidence type="ECO:0000256" key="4">
    <source>
        <dbReference type="ARBA" id="ARBA00038161"/>
    </source>
</evidence>
<comment type="caution">
    <text evidence="6">The sequence shown here is derived from an EMBL/GenBank/DDBJ whole genome shotgun (WGS) entry which is preliminary data.</text>
</comment>
<feature type="region of interest" description="Disordered" evidence="5">
    <location>
        <begin position="838"/>
        <end position="878"/>
    </location>
</feature>
<feature type="compositionally biased region" description="Polar residues" evidence="5">
    <location>
        <begin position="663"/>
        <end position="678"/>
    </location>
</feature>
<feature type="region of interest" description="Disordered" evidence="5">
    <location>
        <begin position="299"/>
        <end position="321"/>
    </location>
</feature>
<gene>
    <name evidence="6" type="ORF">OFUS_LOCUS20037</name>
</gene>
<feature type="compositionally biased region" description="Low complexity" evidence="5">
    <location>
        <begin position="1251"/>
        <end position="1269"/>
    </location>
</feature>
<accession>A0A8J1UAP1</accession>
<dbReference type="InterPro" id="IPR041489">
    <property type="entry name" value="PDZ_6"/>
</dbReference>
<evidence type="ECO:0000313" key="7">
    <source>
        <dbReference type="Proteomes" id="UP000749559"/>
    </source>
</evidence>
<evidence type="ECO:0000256" key="3">
    <source>
        <dbReference type="ARBA" id="ARBA00022553"/>
    </source>
</evidence>
<organism evidence="6 7">
    <name type="scientific">Owenia fusiformis</name>
    <name type="common">Polychaete worm</name>
    <dbReference type="NCBI Taxonomy" id="6347"/>
    <lineage>
        <taxon>Eukaryota</taxon>
        <taxon>Metazoa</taxon>
        <taxon>Spiralia</taxon>
        <taxon>Lophotrochozoa</taxon>
        <taxon>Annelida</taxon>
        <taxon>Polychaeta</taxon>
        <taxon>Sedentaria</taxon>
        <taxon>Canalipalpata</taxon>
        <taxon>Sabellida</taxon>
        <taxon>Oweniida</taxon>
        <taxon>Oweniidae</taxon>
        <taxon>Owenia</taxon>
    </lineage>
</organism>
<keyword evidence="7" id="KW-1185">Reference proteome</keyword>
<evidence type="ECO:0000256" key="2">
    <source>
        <dbReference type="ARBA" id="ARBA00022490"/>
    </source>
</evidence>
<feature type="compositionally biased region" description="Pro residues" evidence="5">
    <location>
        <begin position="963"/>
        <end position="973"/>
    </location>
</feature>
<dbReference type="InterPro" id="IPR051976">
    <property type="entry name" value="Synaptopodin_domain"/>
</dbReference>
<feature type="compositionally biased region" description="Polar residues" evidence="5">
    <location>
        <begin position="1153"/>
        <end position="1191"/>
    </location>
</feature>